<sequence>MATTPTSTKPLSIMPGSRVLKSPLSDDEIWKRLKQAGFDEESIKLKDKAALVSYIAKLEAEIYDHQHHMGLLILERKELTSKYEQLKASTESSDFLHKRDSAVHLSALAEARRREESLKKAVVVKEECIASLEKALREMRAECAETKVAADSKFAEAQRLIDEAQKKFTEAEAKVRAAESLQAEANRYNNIAERKLRDVEAREDDLRRRTLSFKSECDEKEKEMILERQLLSERHSVLQQEQERSLEAQASLNEREDLIFSRSLELNQLQKELEDTKMKIENEHRAILDEKTKLELIEATLTEREEALTKRETELNRKEQELASFQVKLSSKEYDEIQKVIADQEATLRTRKSDLEAELQVQRKSVENEIEMMRRAWELKEVDLKQREDQLLEREHELEVLSRALEEREKELGELSSVVEERDQRLRAAEKEFELNKTLLHKEKVEIDTTKQDLLKSLDSLENKRRQVDHAKERLEAMKSETDDISVLEVKLKEEIDLVRNLKTDLLAEADKLKAEKAKFEAEWELLDEKKEELQREAEYLADEKLAVSRCIKDEREKLRQEKKEMHQQYTRDLESLSREREEFMNKMAHEHAEWFSKMQQERADFLKDIEMQKRELDNLVEKRREEVESYLKEREKSFEEEKNNELQYINTLKDKAEKELEQVSFEMKRLHAERAEINLDRERRNREWAELNNCIEELKVQRDKLQKQRELLHADSVQINAQTEELKKLEDLKVASEDIAIVEMLKSDMEANQQKISALKNLKQQTLMQGDGFNSLKKIDANKISYGFDTPAAQKPAAVSPPSPAQSSWIRRCAELIFRHHPQEPQIESKDKPLVSDSRDVSAGLKLLTNDKPLGDNSERQKMRLSFDEPKVIVEVPPTAEDIGTSNFAYKFKEDVNGHRVGRRKRGGGNSTNNVDPLVDLRKNKKLRPEEPSTENPLNQSRVTSNQSDVLKAQQLLMSLNHTQEKTKDTHVEMVDKVIHVSEVTCEKADADKDILHYGSSVLGKTEETCKGNNGQVTDCC</sequence>
<feature type="compositionally biased region" description="Polar residues" evidence="6">
    <location>
        <begin position="935"/>
        <end position="946"/>
    </location>
</feature>
<evidence type="ECO:0000256" key="4">
    <source>
        <dbReference type="ARBA" id="ARBA00024208"/>
    </source>
</evidence>
<feature type="coiled-coil region" evidence="5">
    <location>
        <begin position="129"/>
        <end position="209"/>
    </location>
</feature>
<gene>
    <name evidence="7" type="ORF">G2W53_036706</name>
</gene>
<evidence type="ECO:0000313" key="8">
    <source>
        <dbReference type="Proteomes" id="UP000634136"/>
    </source>
</evidence>
<dbReference type="GO" id="GO:0006997">
    <property type="term" value="P:nucleus organization"/>
    <property type="evidence" value="ECO:0007669"/>
    <property type="project" value="InterPro"/>
</dbReference>
<feature type="coiled-coil region" evidence="5">
    <location>
        <begin position="263"/>
        <end position="328"/>
    </location>
</feature>
<dbReference type="EMBL" id="JAAIUW010000011">
    <property type="protein sequence ID" value="KAF7809963.1"/>
    <property type="molecule type" value="Genomic_DNA"/>
</dbReference>
<organism evidence="7 8">
    <name type="scientific">Senna tora</name>
    <dbReference type="NCBI Taxonomy" id="362788"/>
    <lineage>
        <taxon>Eukaryota</taxon>
        <taxon>Viridiplantae</taxon>
        <taxon>Streptophyta</taxon>
        <taxon>Embryophyta</taxon>
        <taxon>Tracheophyta</taxon>
        <taxon>Spermatophyta</taxon>
        <taxon>Magnoliopsida</taxon>
        <taxon>eudicotyledons</taxon>
        <taxon>Gunneridae</taxon>
        <taxon>Pentapetalae</taxon>
        <taxon>rosids</taxon>
        <taxon>fabids</taxon>
        <taxon>Fabales</taxon>
        <taxon>Fabaceae</taxon>
        <taxon>Caesalpinioideae</taxon>
        <taxon>Cassia clade</taxon>
        <taxon>Senna</taxon>
    </lineage>
</organism>
<evidence type="ECO:0000256" key="6">
    <source>
        <dbReference type="SAM" id="MobiDB-lite"/>
    </source>
</evidence>
<dbReference type="PANTHER" id="PTHR31908:SF2">
    <property type="entry name" value="PROTEIN CROWDED NUCLEI 4"/>
    <property type="match status" value="1"/>
</dbReference>
<feature type="coiled-coil region" evidence="5">
    <location>
        <begin position="451"/>
        <end position="763"/>
    </location>
</feature>
<keyword evidence="2" id="KW-0539">Nucleus</keyword>
<comment type="caution">
    <text evidence="7">The sequence shown here is derived from an EMBL/GenBank/DDBJ whole genome shotgun (WGS) entry which is preliminary data.</text>
</comment>
<feature type="region of interest" description="Disordered" evidence="6">
    <location>
        <begin position="901"/>
        <end position="946"/>
    </location>
</feature>
<comment type="similarity">
    <text evidence="4">Belongs to the CRWN family.</text>
</comment>
<dbReference type="PANTHER" id="PTHR31908">
    <property type="entry name" value="PROTEIN CROWDED NUCLEI 4"/>
    <property type="match status" value="1"/>
</dbReference>
<feature type="compositionally biased region" description="Basic and acidic residues" evidence="6">
    <location>
        <begin position="920"/>
        <end position="932"/>
    </location>
</feature>
<evidence type="ECO:0000256" key="3">
    <source>
        <dbReference type="ARBA" id="ARBA00024186"/>
    </source>
</evidence>
<name>A0A834ST55_9FABA</name>
<evidence type="ECO:0000313" key="7">
    <source>
        <dbReference type="EMBL" id="KAF7809963.1"/>
    </source>
</evidence>
<reference evidence="7" key="1">
    <citation type="submission" date="2020-09" db="EMBL/GenBank/DDBJ databases">
        <title>Genome-Enabled Discovery of Anthraquinone Biosynthesis in Senna tora.</title>
        <authorList>
            <person name="Kang S.-H."/>
            <person name="Pandey R.P."/>
            <person name="Lee C.-M."/>
            <person name="Sim J.-S."/>
            <person name="Jeong J.-T."/>
            <person name="Choi B.-S."/>
            <person name="Jung M."/>
            <person name="Ginzburg D."/>
            <person name="Zhao K."/>
            <person name="Won S.Y."/>
            <person name="Oh T.-J."/>
            <person name="Yu Y."/>
            <person name="Kim N.-H."/>
            <person name="Lee O.R."/>
            <person name="Lee T.-H."/>
            <person name="Bashyal P."/>
            <person name="Kim T.-S."/>
            <person name="Lee W.-H."/>
            <person name="Kawkins C."/>
            <person name="Kim C.-K."/>
            <person name="Kim J.S."/>
            <person name="Ahn B.O."/>
            <person name="Rhee S.Y."/>
            <person name="Sohng J.K."/>
        </authorList>
    </citation>
    <scope>NUCLEOTIDE SEQUENCE</scope>
    <source>
        <tissue evidence="7">Leaf</tissue>
    </source>
</reference>
<keyword evidence="8" id="KW-1185">Reference proteome</keyword>
<dbReference type="GO" id="GO:0005652">
    <property type="term" value="C:nuclear lamina"/>
    <property type="evidence" value="ECO:0007669"/>
    <property type="project" value="UniProtKB-SubCell"/>
</dbReference>
<accession>A0A834ST55</accession>
<dbReference type="AlphaFoldDB" id="A0A834ST55"/>
<evidence type="ECO:0000256" key="2">
    <source>
        <dbReference type="ARBA" id="ARBA00023242"/>
    </source>
</evidence>
<evidence type="ECO:0000256" key="5">
    <source>
        <dbReference type="SAM" id="Coils"/>
    </source>
</evidence>
<dbReference type="Proteomes" id="UP000634136">
    <property type="component" value="Unassembled WGS sequence"/>
</dbReference>
<protein>
    <submittedName>
        <fullName evidence="7">Protein CROWDED NUCLEI 4</fullName>
    </submittedName>
</protein>
<comment type="subcellular location">
    <subcellularLocation>
        <location evidence="3">Nucleus lamina</location>
    </subcellularLocation>
</comment>
<evidence type="ECO:0000256" key="1">
    <source>
        <dbReference type="ARBA" id="ARBA00023054"/>
    </source>
</evidence>
<dbReference type="OrthoDB" id="673795at2759"/>
<dbReference type="InterPro" id="IPR040418">
    <property type="entry name" value="CRWN"/>
</dbReference>
<feature type="coiled-coil region" evidence="5">
    <location>
        <begin position="356"/>
        <end position="418"/>
    </location>
</feature>
<proteinExistence type="inferred from homology"/>
<keyword evidence="1 5" id="KW-0175">Coiled coil</keyword>